<dbReference type="InterPro" id="IPR000182">
    <property type="entry name" value="GNAT_dom"/>
</dbReference>
<organism evidence="2 3">
    <name type="scientific">Terrabacter carboxydivorans</name>
    <dbReference type="NCBI Taxonomy" id="619730"/>
    <lineage>
        <taxon>Bacteria</taxon>
        <taxon>Bacillati</taxon>
        <taxon>Actinomycetota</taxon>
        <taxon>Actinomycetes</taxon>
        <taxon>Micrococcales</taxon>
        <taxon>Intrasporangiaceae</taxon>
        <taxon>Terrabacter</taxon>
    </lineage>
</organism>
<dbReference type="Gene3D" id="3.40.630.30">
    <property type="match status" value="1"/>
</dbReference>
<evidence type="ECO:0000313" key="3">
    <source>
        <dbReference type="Proteomes" id="UP001500730"/>
    </source>
</evidence>
<sequence>MGASAWPLHGIRLRTADLDLRVMTEADLPELWELLPDDVEMNPHATTYAGLDVPANRRAVLAQGYWRALGLWSPDDWALPFVVRRDGEVVGAQWLEGPDWRADHAVDSSSWLVPAARGRGLGKQMRAAVLALAFGPLRAEVAVSSAVLGNAGSLGVSRSLGYLDTHRSVLEHSGETLQHVRLTRAAWARAGGADLAGGTVVDGVAPALPLFGIEGAS</sequence>
<dbReference type="CDD" id="cd04301">
    <property type="entry name" value="NAT_SF"/>
    <property type="match status" value="1"/>
</dbReference>
<dbReference type="InterPro" id="IPR016181">
    <property type="entry name" value="Acyl_CoA_acyltransferase"/>
</dbReference>
<dbReference type="Proteomes" id="UP001500730">
    <property type="component" value="Unassembled WGS sequence"/>
</dbReference>
<comment type="caution">
    <text evidence="2">The sequence shown here is derived from an EMBL/GenBank/DDBJ whole genome shotgun (WGS) entry which is preliminary data.</text>
</comment>
<reference evidence="3" key="1">
    <citation type="journal article" date="2019" name="Int. J. Syst. Evol. Microbiol.">
        <title>The Global Catalogue of Microorganisms (GCM) 10K type strain sequencing project: providing services to taxonomists for standard genome sequencing and annotation.</title>
        <authorList>
            <consortium name="The Broad Institute Genomics Platform"/>
            <consortium name="The Broad Institute Genome Sequencing Center for Infectious Disease"/>
            <person name="Wu L."/>
            <person name="Ma J."/>
        </authorList>
    </citation>
    <scope>NUCLEOTIDE SEQUENCE [LARGE SCALE GENOMIC DNA]</scope>
    <source>
        <strain evidence="3">JCM 16259</strain>
    </source>
</reference>
<evidence type="ECO:0000259" key="1">
    <source>
        <dbReference type="PROSITE" id="PS51186"/>
    </source>
</evidence>
<dbReference type="PROSITE" id="PS51186">
    <property type="entry name" value="GNAT"/>
    <property type="match status" value="1"/>
</dbReference>
<feature type="domain" description="N-acetyltransferase" evidence="1">
    <location>
        <begin position="18"/>
        <end position="187"/>
    </location>
</feature>
<accession>A0ABP5Y8L9</accession>
<keyword evidence="3" id="KW-1185">Reference proteome</keyword>
<dbReference type="SUPFAM" id="SSF55729">
    <property type="entry name" value="Acyl-CoA N-acyltransferases (Nat)"/>
    <property type="match status" value="1"/>
</dbReference>
<gene>
    <name evidence="2" type="ORF">GCM10009858_13100</name>
</gene>
<dbReference type="RefSeq" id="WP_344254005.1">
    <property type="nucleotide sequence ID" value="NZ_BAAARE010000004.1"/>
</dbReference>
<dbReference type="Pfam" id="PF13302">
    <property type="entry name" value="Acetyltransf_3"/>
    <property type="match status" value="1"/>
</dbReference>
<protein>
    <submittedName>
        <fullName evidence="2">GNAT family protein</fullName>
    </submittedName>
</protein>
<evidence type="ECO:0000313" key="2">
    <source>
        <dbReference type="EMBL" id="GAA2476996.1"/>
    </source>
</evidence>
<proteinExistence type="predicted"/>
<name>A0ABP5Y8L9_9MICO</name>
<dbReference type="EMBL" id="BAAARE010000004">
    <property type="protein sequence ID" value="GAA2476996.1"/>
    <property type="molecule type" value="Genomic_DNA"/>
</dbReference>